<reference evidence="4 5" key="1">
    <citation type="submission" date="2019-09" db="EMBL/GenBank/DDBJ databases">
        <title>Bird 10,000 Genomes (B10K) Project - Family phase.</title>
        <authorList>
            <person name="Zhang G."/>
        </authorList>
    </citation>
    <scope>NUCLEOTIDE SEQUENCE [LARGE SCALE GENOMIC DNA]</scope>
    <source>
        <strain evidence="4">B10K-DU-002-03</strain>
        <tissue evidence="4">Muscle</tissue>
    </source>
</reference>
<evidence type="ECO:0000256" key="1">
    <source>
        <dbReference type="ARBA" id="ARBA00022441"/>
    </source>
</evidence>
<dbReference type="InterPro" id="IPR011043">
    <property type="entry name" value="Gal_Oxase/kelch_b-propeller"/>
</dbReference>
<feature type="non-terminal residue" evidence="4">
    <location>
        <position position="1"/>
    </location>
</feature>
<dbReference type="PANTHER" id="PTHR24412:SF497">
    <property type="entry name" value="KELCH-LIKE PROTEIN 18"/>
    <property type="match status" value="1"/>
</dbReference>
<name>A0A7L1CR95_9PASS</name>
<dbReference type="InterPro" id="IPR006652">
    <property type="entry name" value="Kelch_1"/>
</dbReference>
<dbReference type="CDD" id="cd18247">
    <property type="entry name" value="BTB_POZ_KLHL18"/>
    <property type="match status" value="1"/>
</dbReference>
<comment type="caution">
    <text evidence="4">The sequence shown here is derived from an EMBL/GenBank/DDBJ whole genome shotgun (WGS) entry which is preliminary data.</text>
</comment>
<dbReference type="InterPro" id="IPR011705">
    <property type="entry name" value="BACK"/>
</dbReference>
<dbReference type="EMBL" id="VXBA01001502">
    <property type="protein sequence ID" value="NXM68527.1"/>
    <property type="molecule type" value="Genomic_DNA"/>
</dbReference>
<evidence type="ECO:0000313" key="4">
    <source>
        <dbReference type="EMBL" id="NXM68527.1"/>
    </source>
</evidence>
<dbReference type="OrthoDB" id="45365at2759"/>
<dbReference type="PANTHER" id="PTHR24412">
    <property type="entry name" value="KELCH PROTEIN"/>
    <property type="match status" value="1"/>
</dbReference>
<dbReference type="Pfam" id="PF00651">
    <property type="entry name" value="BTB"/>
    <property type="match status" value="1"/>
</dbReference>
<dbReference type="Gene3D" id="2.120.10.80">
    <property type="entry name" value="Kelch-type beta propeller"/>
    <property type="match status" value="2"/>
</dbReference>
<dbReference type="InterPro" id="IPR000210">
    <property type="entry name" value="BTB/POZ_dom"/>
</dbReference>
<dbReference type="InterPro" id="IPR015915">
    <property type="entry name" value="Kelch-typ_b-propeller"/>
</dbReference>
<dbReference type="SMART" id="SM00225">
    <property type="entry name" value="BTB"/>
    <property type="match status" value="1"/>
</dbReference>
<dbReference type="Gene3D" id="3.30.710.10">
    <property type="entry name" value="Potassium Channel Kv1.1, Chain A"/>
    <property type="match status" value="1"/>
</dbReference>
<gene>
    <name evidence="4" type="primary">Klhl18</name>
    <name evidence="4" type="ORF">SERLUN_R13371</name>
</gene>
<dbReference type="PROSITE" id="PS50097">
    <property type="entry name" value="BTB"/>
    <property type="match status" value="1"/>
</dbReference>
<feature type="non-terminal residue" evidence="4">
    <location>
        <position position="566"/>
    </location>
</feature>
<dbReference type="AlphaFoldDB" id="A0A7L1CR95"/>
<dbReference type="Pfam" id="PF07707">
    <property type="entry name" value="BACK"/>
    <property type="match status" value="1"/>
</dbReference>
<dbReference type="Gene3D" id="1.25.40.420">
    <property type="match status" value="1"/>
</dbReference>
<accession>A0A7L1CR95</accession>
<dbReference type="InterPro" id="IPR030603">
    <property type="entry name" value="KLHL18_BTB/POZ"/>
</dbReference>
<dbReference type="SUPFAM" id="SSF50965">
    <property type="entry name" value="Galactose oxidase, central domain"/>
    <property type="match status" value="1"/>
</dbReference>
<evidence type="ECO:0000313" key="5">
    <source>
        <dbReference type="Proteomes" id="UP000553648"/>
    </source>
</evidence>
<dbReference type="Proteomes" id="UP000553648">
    <property type="component" value="Unassembled WGS sequence"/>
</dbReference>
<dbReference type="SMART" id="SM00612">
    <property type="entry name" value="Kelch"/>
    <property type="match status" value="6"/>
</dbReference>
<dbReference type="SUPFAM" id="SSF54695">
    <property type="entry name" value="POZ domain"/>
    <property type="match status" value="1"/>
</dbReference>
<keyword evidence="5" id="KW-1185">Reference proteome</keyword>
<organism evidence="4 5">
    <name type="scientific">Serilophus lunatus</name>
    <name type="common">silver-breasted broadbill</name>
    <dbReference type="NCBI Taxonomy" id="239386"/>
    <lineage>
        <taxon>Eukaryota</taxon>
        <taxon>Metazoa</taxon>
        <taxon>Chordata</taxon>
        <taxon>Craniata</taxon>
        <taxon>Vertebrata</taxon>
        <taxon>Euteleostomi</taxon>
        <taxon>Archelosauria</taxon>
        <taxon>Archosauria</taxon>
        <taxon>Dinosauria</taxon>
        <taxon>Saurischia</taxon>
        <taxon>Theropoda</taxon>
        <taxon>Coelurosauria</taxon>
        <taxon>Aves</taxon>
        <taxon>Neognathae</taxon>
        <taxon>Neoaves</taxon>
        <taxon>Telluraves</taxon>
        <taxon>Australaves</taxon>
        <taxon>Passeriformes</taxon>
        <taxon>Eurylaimidae</taxon>
        <taxon>Serilophus</taxon>
    </lineage>
</organism>
<dbReference type="InterPro" id="IPR011333">
    <property type="entry name" value="SKP1/BTB/POZ_sf"/>
</dbReference>
<keyword evidence="1" id="KW-0880">Kelch repeat</keyword>
<proteinExistence type="predicted"/>
<feature type="domain" description="BTB" evidence="3">
    <location>
        <begin position="29"/>
        <end position="96"/>
    </location>
</feature>
<evidence type="ECO:0000259" key="3">
    <source>
        <dbReference type="PROSITE" id="PS50097"/>
    </source>
</evidence>
<dbReference type="Pfam" id="PF01344">
    <property type="entry name" value="Kelch_1"/>
    <property type="match status" value="1"/>
</dbReference>
<sequence>EDLVHFSVGDLPSRGYGVMGEIRRQGKLCDVTLKVGDHKFSAHRIVLAASIPYFHAMFTNDMMECKQEEIVMQGMDPSALEALINFAYNGHLAIDQQNVQSLLMGASFLQLQNIKDACCTFLRERRAGEGLGTRAGGTGPREWLPSARGRLGRNCWLGGWGGTGMDFPEKLWLPLDPWECPRAASPCCPPPQVFEAALAWIRYDREQREPFLPELLSKIRLPLCRPQFLTDRVQQEDLVRCCHKCRDLVDEAKDYHLMPERRPHLPAFKTRPRCCTSIAGLIYAVGGLNSAGDSLNVVEVFDPIANRWEKCQPMTTARSRVGVAVVNGLLYAIGGYDGQLRLSTVEVYNPETDSWAKVESMNSKRSAMGTVVLDGQIYVCGGYDGNSSLNSVESYSPETNKWTAVTPMSSNRSAAGVTVFEGRIYVSGGHDGLQIFNSVEYYNPHTSSWHPVSNMLNKRCRHGAAALGSRMFVCGGYDGSGFLSVAEVYSSMADQWYLIVPMNTRRSRVSLVANCGRLYAVGGYDGQSNLSSVEMYDPESNRWTFMAPMVCHEGGVGVGCVPLLSV</sequence>
<dbReference type="PIRSF" id="PIRSF037037">
    <property type="entry name" value="Kelch-like_protein_gigaxonin"/>
    <property type="match status" value="1"/>
</dbReference>
<dbReference type="InterPro" id="IPR017096">
    <property type="entry name" value="BTB-kelch_protein"/>
</dbReference>
<dbReference type="FunFam" id="3.30.710.10:FF:000001">
    <property type="entry name" value="Kelch-like family member 20"/>
    <property type="match status" value="1"/>
</dbReference>
<evidence type="ECO:0000256" key="2">
    <source>
        <dbReference type="ARBA" id="ARBA00022737"/>
    </source>
</evidence>
<dbReference type="Pfam" id="PF24681">
    <property type="entry name" value="Kelch_KLHDC2_KLHL20_DRC7"/>
    <property type="match status" value="1"/>
</dbReference>
<protein>
    <submittedName>
        <fullName evidence="4">KLH18 protein</fullName>
    </submittedName>
</protein>
<keyword evidence="2" id="KW-0677">Repeat</keyword>